<comment type="caution">
    <text evidence="1">The sequence shown here is derived from an EMBL/GenBank/DDBJ whole genome shotgun (WGS) entry which is preliminary data.</text>
</comment>
<dbReference type="InterPro" id="IPR037176">
    <property type="entry name" value="Osmotin/thaumatin-like_sf"/>
</dbReference>
<name>A0A2R6NS45_9APHY</name>
<dbReference type="STRING" id="98765.A0A2R6NS45"/>
<gene>
    <name evidence="1" type="ORF">PHLCEN_2v8970</name>
</gene>
<accession>A0A2R6NS45</accession>
<dbReference type="OrthoDB" id="430315at2759"/>
<dbReference type="AlphaFoldDB" id="A0A2R6NS45"/>
<dbReference type="Proteomes" id="UP000186601">
    <property type="component" value="Unassembled WGS sequence"/>
</dbReference>
<sequence>MPQQGVPPVTLAEFTLSGVNNLYYDESTMTRDAAYPNALLISDPTVSLKIVHRIHVPCKLTPAPLKGLYDSIGFPVGCKSACEANLNGNPCA</sequence>
<keyword evidence="2" id="KW-1185">Reference proteome</keyword>
<protein>
    <submittedName>
        <fullName evidence="1">Uncharacterized protein</fullName>
    </submittedName>
</protein>
<evidence type="ECO:0000313" key="1">
    <source>
        <dbReference type="EMBL" id="PSR75679.1"/>
    </source>
</evidence>
<evidence type="ECO:0000313" key="2">
    <source>
        <dbReference type="Proteomes" id="UP000186601"/>
    </source>
</evidence>
<reference evidence="1 2" key="1">
    <citation type="submission" date="2018-02" db="EMBL/GenBank/DDBJ databases">
        <title>Genome sequence of the basidiomycete white-rot fungus Phlebia centrifuga.</title>
        <authorList>
            <person name="Granchi Z."/>
            <person name="Peng M."/>
            <person name="de Vries R.P."/>
            <person name="Hilden K."/>
            <person name="Makela M.R."/>
            <person name="Grigoriev I."/>
            <person name="Riley R."/>
        </authorList>
    </citation>
    <scope>NUCLEOTIDE SEQUENCE [LARGE SCALE GENOMIC DNA]</scope>
    <source>
        <strain evidence="1 2">FBCC195</strain>
    </source>
</reference>
<dbReference type="SUPFAM" id="SSF49870">
    <property type="entry name" value="Osmotin, thaumatin-like protein"/>
    <property type="match status" value="1"/>
</dbReference>
<organism evidence="1 2">
    <name type="scientific">Hermanssonia centrifuga</name>
    <dbReference type="NCBI Taxonomy" id="98765"/>
    <lineage>
        <taxon>Eukaryota</taxon>
        <taxon>Fungi</taxon>
        <taxon>Dikarya</taxon>
        <taxon>Basidiomycota</taxon>
        <taxon>Agaricomycotina</taxon>
        <taxon>Agaricomycetes</taxon>
        <taxon>Polyporales</taxon>
        <taxon>Meruliaceae</taxon>
        <taxon>Hermanssonia</taxon>
    </lineage>
</organism>
<proteinExistence type="predicted"/>
<dbReference type="EMBL" id="MLYV02000881">
    <property type="protein sequence ID" value="PSR75679.1"/>
    <property type="molecule type" value="Genomic_DNA"/>
</dbReference>